<dbReference type="GO" id="GO:0033540">
    <property type="term" value="P:fatty acid beta-oxidation using acyl-CoA oxidase"/>
    <property type="evidence" value="ECO:0007669"/>
    <property type="project" value="TreeGrafter"/>
</dbReference>
<protein>
    <recommendedName>
        <fullName evidence="5">acyl-CoA oxidase</fullName>
        <ecNumber evidence="5">1.3.3.6</ecNumber>
    </recommendedName>
</protein>
<feature type="transmembrane region" description="Helical" evidence="12">
    <location>
        <begin position="678"/>
        <end position="703"/>
    </location>
</feature>
<sequence>MMLDEYRKRASFSIERMKNIFEDESSQIYREKLWSILNSQSIFHQAKQPLTIDEYKRLTYLRCKELIRLNLLTDDELYENPRRKIILEQCLAMYDSSCHAKYSLHTTVFCETIRKLGTQRHAYLLDLEKNEKIFGCFALTELSHGSNTKEMRTIAIYDPQTQEFVLNTPDIEAMKFWIGNLGYHATHAIVYAQLYTKNVCHGLHLFVVPVRDPLTYKTFDGVEVGDIGAKCGWNGLDNGFLILRNYRIPRENLLNKHGDVLPDGTYQTQFKSSNKRFGASLGALSSGRVGISSLAIGLLIKCITIAVRYSCTRKQFGPSSGIEIPIIEYQTQNWRLVPIVASLYIYRYLAVSVFDNLTEFYALSMSSDESDRDLLSDMGREIHALSCTAKALCTWNTQKAVQECREACGGHGYLYASGFGVIRDDNDPSCTFEGDNNVLLQQGANYILSVYEDIHRKNHVSNSPFHSADFIEDLKKILQNNQCSITSECCIQDLLGAFDWLLCYAIDKSIRKLERLSLMENLSTFDVKNTTQVYHLRTVSILYIQRTAIERFAKFLRESAGIDKPCKTILEKLLLVHILKLFEEHLAILFEGNYIRNTHVNQWMQTRLLQLCDELRNEIVALVDVFAPPDYILNSVLGNSDGRVFVFLLLQFLEIMGETKEIERSVQMRLYALHKRQFVAVFVLFFICLSVAILIGIVGPSVIQTTTYKSETPSKELSTPYELQSDYLDKFHQRLWLTMKSSTDISEEFLKTINVSISVNDPSTNAQVYVRPRTIHCQRQEKDVHGRKLSTDINTRVSYQSDSHSGDSLLPIRYTQLLKFQK</sequence>
<evidence type="ECO:0000256" key="4">
    <source>
        <dbReference type="ARBA" id="ARBA00006288"/>
    </source>
</evidence>
<dbReference type="SUPFAM" id="SSF47203">
    <property type="entry name" value="Acyl-CoA dehydrogenase C-terminal domain-like"/>
    <property type="match status" value="2"/>
</dbReference>
<dbReference type="InterPro" id="IPR046373">
    <property type="entry name" value="Acyl-CoA_Oxase/DH_mid-dom_sf"/>
</dbReference>
<dbReference type="InterPro" id="IPR036250">
    <property type="entry name" value="AcylCo_DH-like_C"/>
</dbReference>
<keyword evidence="7" id="KW-0274">FAD</keyword>
<comment type="similarity">
    <text evidence="4">Belongs to the acyl-CoA oxidase family.</text>
</comment>
<evidence type="ECO:0000259" key="14">
    <source>
        <dbReference type="Pfam" id="PF02770"/>
    </source>
</evidence>
<dbReference type="SUPFAM" id="SSF56645">
    <property type="entry name" value="Acyl-CoA dehydrogenase NM domain-like"/>
    <property type="match status" value="1"/>
</dbReference>
<dbReference type="Gene3D" id="1.20.140.10">
    <property type="entry name" value="Butyryl-CoA Dehydrogenase, subunit A, domain 3"/>
    <property type="match status" value="2"/>
</dbReference>
<evidence type="ECO:0000256" key="1">
    <source>
        <dbReference type="ARBA" id="ARBA00001974"/>
    </source>
</evidence>
<evidence type="ECO:0000256" key="8">
    <source>
        <dbReference type="ARBA" id="ARBA00022832"/>
    </source>
</evidence>
<keyword evidence="10" id="KW-0443">Lipid metabolism</keyword>
<dbReference type="InterPro" id="IPR055060">
    <property type="entry name" value="ACOX_C_alpha1"/>
</dbReference>
<gene>
    <name evidence="16" type="ORF">EDS130_LOCUS14380</name>
</gene>
<dbReference type="AlphaFoldDB" id="A0A814G8R4"/>
<dbReference type="Pfam" id="PF22924">
    <property type="entry name" value="ACOX_C_alpha1"/>
    <property type="match status" value="1"/>
</dbReference>
<evidence type="ECO:0000313" key="16">
    <source>
        <dbReference type="EMBL" id="CAF0990825.1"/>
    </source>
</evidence>
<feature type="domain" description="Acyl-CoA oxidase/dehydrogenase middle" evidence="14">
    <location>
        <begin position="136"/>
        <end position="245"/>
    </location>
</feature>
<dbReference type="PANTHER" id="PTHR10909">
    <property type="entry name" value="ELECTRON TRANSPORT OXIDOREDUCTASE"/>
    <property type="match status" value="1"/>
</dbReference>
<comment type="subcellular location">
    <subcellularLocation>
        <location evidence="2">Peroxisome</location>
    </subcellularLocation>
</comment>
<keyword evidence="12" id="KW-0472">Membrane</keyword>
<evidence type="ECO:0000259" key="13">
    <source>
        <dbReference type="Pfam" id="PF01756"/>
    </source>
</evidence>
<name>A0A814G8R4_ADIRI</name>
<dbReference type="FunFam" id="2.40.110.10:FF:000005">
    <property type="entry name" value="Acyl-coenzyme A oxidase"/>
    <property type="match status" value="1"/>
</dbReference>
<evidence type="ECO:0000256" key="3">
    <source>
        <dbReference type="ARBA" id="ARBA00005189"/>
    </source>
</evidence>
<dbReference type="OrthoDB" id="28186at2759"/>
<comment type="caution">
    <text evidence="16">The sequence shown here is derived from an EMBL/GenBank/DDBJ whole genome shotgun (WGS) entry which is preliminary data.</text>
</comment>
<dbReference type="Proteomes" id="UP000663852">
    <property type="component" value="Unassembled WGS sequence"/>
</dbReference>
<dbReference type="Gene3D" id="2.40.110.10">
    <property type="entry name" value="Butyryl-CoA Dehydrogenase, subunit A, domain 2"/>
    <property type="match status" value="1"/>
</dbReference>
<dbReference type="InterPro" id="IPR006091">
    <property type="entry name" value="Acyl-CoA_Oxase/DH_mid-dom"/>
</dbReference>
<reference evidence="16" key="1">
    <citation type="submission" date="2021-02" db="EMBL/GenBank/DDBJ databases">
        <authorList>
            <person name="Nowell W R."/>
        </authorList>
    </citation>
    <scope>NUCLEOTIDE SEQUENCE</scope>
</reference>
<dbReference type="FunFam" id="1.20.140.10:FF:000010">
    <property type="entry name" value="Acyl-coenzyme A oxidase"/>
    <property type="match status" value="1"/>
</dbReference>
<keyword evidence="12" id="KW-1133">Transmembrane helix</keyword>
<evidence type="ECO:0000256" key="5">
    <source>
        <dbReference type="ARBA" id="ARBA00012870"/>
    </source>
</evidence>
<dbReference type="GO" id="GO:0005777">
    <property type="term" value="C:peroxisome"/>
    <property type="evidence" value="ECO:0007669"/>
    <property type="project" value="UniProtKB-SubCell"/>
</dbReference>
<proteinExistence type="inferred from homology"/>
<dbReference type="GO" id="GO:0005504">
    <property type="term" value="F:fatty acid binding"/>
    <property type="evidence" value="ECO:0007669"/>
    <property type="project" value="TreeGrafter"/>
</dbReference>
<feature type="domain" description="Acyl-CoA oxidase C-terminal" evidence="13">
    <location>
        <begin position="492"/>
        <end position="646"/>
    </location>
</feature>
<dbReference type="PANTHER" id="PTHR10909:SF390">
    <property type="entry name" value="PEROXISOMAL ACYL-COENZYME A OXIDASE 3"/>
    <property type="match status" value="1"/>
</dbReference>
<dbReference type="InterPro" id="IPR012258">
    <property type="entry name" value="Acyl-CoA_oxidase"/>
</dbReference>
<evidence type="ECO:0000256" key="2">
    <source>
        <dbReference type="ARBA" id="ARBA00004275"/>
    </source>
</evidence>
<organism evidence="16 17">
    <name type="scientific">Adineta ricciae</name>
    <name type="common">Rotifer</name>
    <dbReference type="NCBI Taxonomy" id="249248"/>
    <lineage>
        <taxon>Eukaryota</taxon>
        <taxon>Metazoa</taxon>
        <taxon>Spiralia</taxon>
        <taxon>Gnathifera</taxon>
        <taxon>Rotifera</taxon>
        <taxon>Eurotatoria</taxon>
        <taxon>Bdelloidea</taxon>
        <taxon>Adinetida</taxon>
        <taxon>Adinetidae</taxon>
        <taxon>Adineta</taxon>
    </lineage>
</organism>
<evidence type="ECO:0000259" key="15">
    <source>
        <dbReference type="Pfam" id="PF22924"/>
    </source>
</evidence>
<dbReference type="InterPro" id="IPR002655">
    <property type="entry name" value="Acyl-CoA_oxidase_C"/>
</dbReference>
<dbReference type="FunFam" id="1.20.140.10:FF:000007">
    <property type="entry name" value="Acyl-coenzyme A oxidase"/>
    <property type="match status" value="1"/>
</dbReference>
<dbReference type="EC" id="1.3.3.6" evidence="5"/>
<evidence type="ECO:0000256" key="10">
    <source>
        <dbReference type="ARBA" id="ARBA00023098"/>
    </source>
</evidence>
<keyword evidence="6" id="KW-0285">Flavoprotein</keyword>
<keyword evidence="11" id="KW-0576">Peroxisome</keyword>
<comment type="pathway">
    <text evidence="3">Lipid metabolism.</text>
</comment>
<dbReference type="GO" id="GO:0071949">
    <property type="term" value="F:FAD binding"/>
    <property type="evidence" value="ECO:0007669"/>
    <property type="project" value="InterPro"/>
</dbReference>
<evidence type="ECO:0000256" key="9">
    <source>
        <dbReference type="ARBA" id="ARBA00023002"/>
    </source>
</evidence>
<dbReference type="GO" id="GO:0016402">
    <property type="term" value="F:pristanoyl-CoA oxidase activity"/>
    <property type="evidence" value="ECO:0007669"/>
    <property type="project" value="TreeGrafter"/>
</dbReference>
<dbReference type="GO" id="GO:0055088">
    <property type="term" value="P:lipid homeostasis"/>
    <property type="evidence" value="ECO:0007669"/>
    <property type="project" value="TreeGrafter"/>
</dbReference>
<comment type="cofactor">
    <cofactor evidence="1">
        <name>FAD</name>
        <dbReference type="ChEBI" id="CHEBI:57692"/>
    </cofactor>
</comment>
<keyword evidence="9" id="KW-0560">Oxidoreductase</keyword>
<dbReference type="InterPro" id="IPR009100">
    <property type="entry name" value="AcylCoA_DH/oxidase_NM_dom_sf"/>
</dbReference>
<evidence type="ECO:0000256" key="12">
    <source>
        <dbReference type="SAM" id="Phobius"/>
    </source>
</evidence>
<evidence type="ECO:0000256" key="7">
    <source>
        <dbReference type="ARBA" id="ARBA00022827"/>
    </source>
</evidence>
<keyword evidence="8" id="KW-0276">Fatty acid metabolism</keyword>
<dbReference type="EMBL" id="CAJNOJ010000058">
    <property type="protein sequence ID" value="CAF0990825.1"/>
    <property type="molecule type" value="Genomic_DNA"/>
</dbReference>
<evidence type="ECO:0000256" key="6">
    <source>
        <dbReference type="ARBA" id="ARBA00022630"/>
    </source>
</evidence>
<keyword evidence="12" id="KW-0812">Transmembrane</keyword>
<accession>A0A814G8R4</accession>
<feature type="domain" description="Acyl-CoA oxidase C-alpha1" evidence="15">
    <location>
        <begin position="282"/>
        <end position="448"/>
    </location>
</feature>
<dbReference type="Pfam" id="PF01756">
    <property type="entry name" value="ACOX"/>
    <property type="match status" value="1"/>
</dbReference>
<evidence type="ECO:0000313" key="17">
    <source>
        <dbReference type="Proteomes" id="UP000663852"/>
    </source>
</evidence>
<evidence type="ECO:0000256" key="11">
    <source>
        <dbReference type="ARBA" id="ARBA00023140"/>
    </source>
</evidence>
<dbReference type="Pfam" id="PF02770">
    <property type="entry name" value="Acyl-CoA_dh_M"/>
    <property type="match status" value="1"/>
</dbReference>